<evidence type="ECO:0000259" key="5">
    <source>
        <dbReference type="Pfam" id="PF00890"/>
    </source>
</evidence>
<keyword evidence="2" id="KW-0285">Flavoprotein</keyword>
<dbReference type="GO" id="GO:0009435">
    <property type="term" value="P:NAD+ biosynthetic process"/>
    <property type="evidence" value="ECO:0007669"/>
    <property type="project" value="InterPro"/>
</dbReference>
<comment type="caution">
    <text evidence="6">The sequence shown here is derived from an EMBL/GenBank/DDBJ whole genome shotgun (WGS) entry which is preliminary data.</text>
</comment>
<dbReference type="EMBL" id="BARW01026281">
    <property type="protein sequence ID" value="GAJ16119.1"/>
    <property type="molecule type" value="Genomic_DNA"/>
</dbReference>
<keyword evidence="4" id="KW-0560">Oxidoreductase</keyword>
<dbReference type="Gene3D" id="3.50.50.60">
    <property type="entry name" value="FAD/NAD(P)-binding domain"/>
    <property type="match status" value="1"/>
</dbReference>
<proteinExistence type="predicted"/>
<evidence type="ECO:0000256" key="3">
    <source>
        <dbReference type="ARBA" id="ARBA00022827"/>
    </source>
</evidence>
<dbReference type="Pfam" id="PF00890">
    <property type="entry name" value="FAD_binding_2"/>
    <property type="match status" value="1"/>
</dbReference>
<dbReference type="GO" id="GO:0008734">
    <property type="term" value="F:L-aspartate oxidase activity"/>
    <property type="evidence" value="ECO:0007669"/>
    <property type="project" value="InterPro"/>
</dbReference>
<feature type="domain" description="FAD-dependent oxidoreductase 2 FAD-binding" evidence="5">
    <location>
        <begin position="5"/>
        <end position="73"/>
    </location>
</feature>
<organism evidence="6">
    <name type="scientific">marine sediment metagenome</name>
    <dbReference type="NCBI Taxonomy" id="412755"/>
    <lineage>
        <taxon>unclassified sequences</taxon>
        <taxon>metagenomes</taxon>
        <taxon>ecological metagenomes</taxon>
    </lineage>
</organism>
<gene>
    <name evidence="6" type="ORF">S12H4_42892</name>
</gene>
<dbReference type="InterPro" id="IPR003953">
    <property type="entry name" value="FAD-dep_OxRdtase_2_FAD-bd"/>
</dbReference>
<accession>X1UF10</accession>
<dbReference type="PANTHER" id="PTHR42716:SF2">
    <property type="entry name" value="L-ASPARTATE OXIDASE, CHLOROPLASTIC"/>
    <property type="match status" value="1"/>
</dbReference>
<feature type="non-terminal residue" evidence="6">
    <location>
        <position position="73"/>
    </location>
</feature>
<evidence type="ECO:0000313" key="6">
    <source>
        <dbReference type="EMBL" id="GAJ16119.1"/>
    </source>
</evidence>
<dbReference type="PANTHER" id="PTHR42716">
    <property type="entry name" value="L-ASPARTATE OXIDASE"/>
    <property type="match status" value="1"/>
</dbReference>
<dbReference type="AlphaFoldDB" id="X1UF10"/>
<sequence length="73" mass="7593">MNQYDYIIVGSGIAGLYTALLAKEQGSVLIITKGSIDDCNTKYAQGGIAAAIGRNDSPELHFKDTIAAGDGLC</sequence>
<dbReference type="InterPro" id="IPR036188">
    <property type="entry name" value="FAD/NAD-bd_sf"/>
</dbReference>
<evidence type="ECO:0000256" key="4">
    <source>
        <dbReference type="ARBA" id="ARBA00023002"/>
    </source>
</evidence>
<evidence type="ECO:0000256" key="1">
    <source>
        <dbReference type="ARBA" id="ARBA00001974"/>
    </source>
</evidence>
<protein>
    <recommendedName>
        <fullName evidence="5">FAD-dependent oxidoreductase 2 FAD-binding domain-containing protein</fullName>
    </recommendedName>
</protein>
<dbReference type="InterPro" id="IPR005288">
    <property type="entry name" value="NadB"/>
</dbReference>
<evidence type="ECO:0000256" key="2">
    <source>
        <dbReference type="ARBA" id="ARBA00022630"/>
    </source>
</evidence>
<reference evidence="6" key="1">
    <citation type="journal article" date="2014" name="Front. Microbiol.">
        <title>High frequency of phylogenetically diverse reductive dehalogenase-homologous genes in deep subseafloor sedimentary metagenomes.</title>
        <authorList>
            <person name="Kawai M."/>
            <person name="Futagami T."/>
            <person name="Toyoda A."/>
            <person name="Takaki Y."/>
            <person name="Nishi S."/>
            <person name="Hori S."/>
            <person name="Arai W."/>
            <person name="Tsubouchi T."/>
            <person name="Morono Y."/>
            <person name="Uchiyama I."/>
            <person name="Ito T."/>
            <person name="Fujiyama A."/>
            <person name="Inagaki F."/>
            <person name="Takami H."/>
        </authorList>
    </citation>
    <scope>NUCLEOTIDE SEQUENCE</scope>
    <source>
        <strain evidence="6">Expedition CK06-06</strain>
    </source>
</reference>
<name>X1UF10_9ZZZZ</name>
<keyword evidence="3" id="KW-0274">FAD</keyword>
<dbReference type="SUPFAM" id="SSF51905">
    <property type="entry name" value="FAD/NAD(P)-binding domain"/>
    <property type="match status" value="1"/>
</dbReference>
<comment type="cofactor">
    <cofactor evidence="1">
        <name>FAD</name>
        <dbReference type="ChEBI" id="CHEBI:57692"/>
    </cofactor>
</comment>